<dbReference type="Pfam" id="PF02913">
    <property type="entry name" value="FAD-oxidase_C"/>
    <property type="match status" value="1"/>
</dbReference>
<dbReference type="SUPFAM" id="SSF55103">
    <property type="entry name" value="FAD-linked oxidases, C-terminal domain"/>
    <property type="match status" value="1"/>
</dbReference>
<dbReference type="InterPro" id="IPR016164">
    <property type="entry name" value="FAD-linked_Oxase-like_C"/>
</dbReference>
<keyword evidence="3" id="KW-0285">Flavoprotein</keyword>
<dbReference type="Gene3D" id="1.10.45.10">
    <property type="entry name" value="Vanillyl-alcohol Oxidase, Chain A, domain 4"/>
    <property type="match status" value="1"/>
</dbReference>
<dbReference type="Proteomes" id="UP000198816">
    <property type="component" value="Unassembled WGS sequence"/>
</dbReference>
<dbReference type="Gene3D" id="3.30.43.10">
    <property type="entry name" value="Uridine Diphospho-n-acetylenolpyruvylglucosamine Reductase, domain 2"/>
    <property type="match status" value="1"/>
</dbReference>
<accession>A0A1H2YPW6</accession>
<dbReference type="InterPro" id="IPR016171">
    <property type="entry name" value="Vanillyl_alc_oxidase_C-sub2"/>
</dbReference>
<dbReference type="PANTHER" id="PTHR42934:SF2">
    <property type="entry name" value="GLYCOLATE OXIDASE SUBUNIT GLCD"/>
    <property type="match status" value="1"/>
</dbReference>
<dbReference type="AlphaFoldDB" id="A0A1H2YPW6"/>
<proteinExistence type="inferred from homology"/>
<feature type="region of interest" description="Disordered" evidence="6">
    <location>
        <begin position="456"/>
        <end position="475"/>
    </location>
</feature>
<dbReference type="RefSeq" id="WP_175534639.1">
    <property type="nucleotide sequence ID" value="NZ_FNNZ01000013.1"/>
</dbReference>
<dbReference type="FunFam" id="3.30.70.2740:FF:000001">
    <property type="entry name" value="D-lactate dehydrogenase mitochondrial"/>
    <property type="match status" value="1"/>
</dbReference>
<protein>
    <submittedName>
        <fullName evidence="8">D-lactate dehydrogenase</fullName>
    </submittedName>
</protein>
<reference evidence="9" key="1">
    <citation type="submission" date="2016-10" db="EMBL/GenBank/DDBJ databases">
        <authorList>
            <person name="Varghese N."/>
            <person name="Submissions S."/>
        </authorList>
    </citation>
    <scope>NUCLEOTIDE SEQUENCE [LARGE SCALE GENOMIC DNA]</scope>
    <source>
        <strain evidence="9">DSM 217</strain>
    </source>
</reference>
<dbReference type="InterPro" id="IPR016167">
    <property type="entry name" value="FAD-bd_PCMH_sub1"/>
</dbReference>
<keyword evidence="5" id="KW-0560">Oxidoreductase</keyword>
<evidence type="ECO:0000256" key="3">
    <source>
        <dbReference type="ARBA" id="ARBA00022630"/>
    </source>
</evidence>
<feature type="domain" description="FAD-binding PCMH-type" evidence="7">
    <location>
        <begin position="43"/>
        <end position="222"/>
    </location>
</feature>
<evidence type="ECO:0000256" key="2">
    <source>
        <dbReference type="ARBA" id="ARBA00008000"/>
    </source>
</evidence>
<evidence type="ECO:0000313" key="8">
    <source>
        <dbReference type="EMBL" id="SDX07207.1"/>
    </source>
</evidence>
<sequence length="475" mass="50232">MSTTTTPELSSGFLKSLARIAGIGRLLTDPADCWPYGYDNSRLHALPRAVVFADDEAQIMALVRLCRDAGVPLVARGRGTGTTGATVPDRGGIVLSFERMDAILRIAPEDRLAVVQPGVLNEQLQQAVGAFGFFWPPDPTSAASCSVGGNLAYNSAGPRAVKYGTPRENTLGLTAIDGRGERLRTGVLTTKGVVGYDLTRLIIGSEGTLALITEATLKLTPLPEAKRTLRAAYADIHAAAAAVSAIMAQPVIPCALEIMDAAAIRTVRRHAGLDLPEGVGALLMIEVDGPAACIDQSVTAVAAAANHAGLIELRRAESAAEVAALWKTRKALSPALRHIAPKKINEDVVVPVSRMGELIDGLERLSQESGVQIVNFGHAGNGNIHVNLLIDPDDPAAVESAHRCLDAVFSLVLQLGGTLSGEHGVGIAKRDFVDREIEAPVLELMRDIKRQFDPAGILNPGKGFPENAREPETHR</sequence>
<dbReference type="Gene3D" id="3.30.70.2740">
    <property type="match status" value="1"/>
</dbReference>
<dbReference type="InterPro" id="IPR051914">
    <property type="entry name" value="FAD-linked_OxidoTrans_Type4"/>
</dbReference>
<evidence type="ECO:0000256" key="5">
    <source>
        <dbReference type="ARBA" id="ARBA00023002"/>
    </source>
</evidence>
<dbReference type="SUPFAM" id="SSF56176">
    <property type="entry name" value="FAD-binding/transporter-associated domain-like"/>
    <property type="match status" value="1"/>
</dbReference>
<dbReference type="InterPro" id="IPR016169">
    <property type="entry name" value="FAD-bd_PCMH_sub2"/>
</dbReference>
<dbReference type="InterPro" id="IPR006094">
    <property type="entry name" value="Oxid_FAD_bind_N"/>
</dbReference>
<dbReference type="InterPro" id="IPR004113">
    <property type="entry name" value="FAD-bd_oxidored_4_C"/>
</dbReference>
<evidence type="ECO:0000256" key="6">
    <source>
        <dbReference type="SAM" id="MobiDB-lite"/>
    </source>
</evidence>
<gene>
    <name evidence="8" type="ORF">SAMN05421783_113126</name>
</gene>
<evidence type="ECO:0000256" key="1">
    <source>
        <dbReference type="ARBA" id="ARBA00001974"/>
    </source>
</evidence>
<organism evidence="8 9">
    <name type="scientific">Thiocapsa roseopersicina</name>
    <dbReference type="NCBI Taxonomy" id="1058"/>
    <lineage>
        <taxon>Bacteria</taxon>
        <taxon>Pseudomonadati</taxon>
        <taxon>Pseudomonadota</taxon>
        <taxon>Gammaproteobacteria</taxon>
        <taxon>Chromatiales</taxon>
        <taxon>Chromatiaceae</taxon>
        <taxon>Thiocapsa</taxon>
    </lineage>
</organism>
<dbReference type="Gene3D" id="3.30.70.2190">
    <property type="match status" value="1"/>
</dbReference>
<name>A0A1H2YPW6_THIRO</name>
<dbReference type="InterPro" id="IPR016166">
    <property type="entry name" value="FAD-bd_PCMH"/>
</dbReference>
<evidence type="ECO:0000259" key="7">
    <source>
        <dbReference type="PROSITE" id="PS51387"/>
    </source>
</evidence>
<dbReference type="STRING" id="1058.SAMN05421783_113126"/>
<dbReference type="Gene3D" id="3.30.465.10">
    <property type="match status" value="1"/>
</dbReference>
<comment type="cofactor">
    <cofactor evidence="1">
        <name>FAD</name>
        <dbReference type="ChEBI" id="CHEBI:57692"/>
    </cofactor>
</comment>
<dbReference type="InterPro" id="IPR036318">
    <property type="entry name" value="FAD-bd_PCMH-like_sf"/>
</dbReference>
<comment type="similarity">
    <text evidence="2">Belongs to the FAD-binding oxidoreductase/transferase type 4 family.</text>
</comment>
<keyword evidence="9" id="KW-1185">Reference proteome</keyword>
<evidence type="ECO:0000313" key="9">
    <source>
        <dbReference type="Proteomes" id="UP000198816"/>
    </source>
</evidence>
<evidence type="ECO:0000256" key="4">
    <source>
        <dbReference type="ARBA" id="ARBA00022827"/>
    </source>
</evidence>
<dbReference type="GO" id="GO:0071949">
    <property type="term" value="F:FAD binding"/>
    <property type="evidence" value="ECO:0007669"/>
    <property type="project" value="InterPro"/>
</dbReference>
<dbReference type="GO" id="GO:0016491">
    <property type="term" value="F:oxidoreductase activity"/>
    <property type="evidence" value="ECO:0007669"/>
    <property type="project" value="UniProtKB-KW"/>
</dbReference>
<dbReference type="FunFam" id="1.10.45.10:FF:000001">
    <property type="entry name" value="D-lactate dehydrogenase mitochondrial"/>
    <property type="match status" value="1"/>
</dbReference>
<keyword evidence="4" id="KW-0274">FAD</keyword>
<dbReference type="PROSITE" id="PS51387">
    <property type="entry name" value="FAD_PCMH"/>
    <property type="match status" value="1"/>
</dbReference>
<dbReference type="EMBL" id="FNNZ01000013">
    <property type="protein sequence ID" value="SDX07207.1"/>
    <property type="molecule type" value="Genomic_DNA"/>
</dbReference>
<dbReference type="Pfam" id="PF01565">
    <property type="entry name" value="FAD_binding_4"/>
    <property type="match status" value="1"/>
</dbReference>
<dbReference type="PANTHER" id="PTHR42934">
    <property type="entry name" value="GLYCOLATE OXIDASE SUBUNIT GLCD"/>
    <property type="match status" value="1"/>
</dbReference>